<feature type="region of interest" description="Disordered" evidence="1">
    <location>
        <begin position="206"/>
        <end position="226"/>
    </location>
</feature>
<sequence length="391" mass="42574">MSQEDYMQEIWWRLKYDWEIAEAIGDKLTDFANDPNIQTLRNSPHWDGLVQRQSRLVLLLTQLLLAKGETKLSVLEILSRHGDGLGKSILELVVDREREKHAAEGVRPSRPSFQGGQAGPRRAVVPNSQQAKAIPSQQRLWPTYPPGPSTLFPQGQQPGAGQSPLQSWQPGAVLTSIPAPPAQLTFPSQQPGPSHLPGPYQGYQAPAPALPPWIEPPQPQQPEQPFDWNTFDSPAELVAYMKRRHPGWSPIVSPSPAPAHSEAEAQEQEQAQVLSARKYDTLPPPIIPPPPPPPPPLQPGGYRAIQPRPPQDVIDAATIASQAAGDPTSSGARAQSQGQAQHLGSVHPPMRHGKQPESATKRQSQSQSAVQPSSDDPPVKGAKRLPRGRKG</sequence>
<evidence type="ECO:0000256" key="1">
    <source>
        <dbReference type="SAM" id="MobiDB-lite"/>
    </source>
</evidence>
<dbReference type="HOGENOM" id="CLU_705965_0_0_1"/>
<dbReference type="Proteomes" id="UP000019478">
    <property type="component" value="Unassembled WGS sequence"/>
</dbReference>
<keyword evidence="3" id="KW-1185">Reference proteome</keyword>
<accession>W9YD42</accession>
<dbReference type="GeneID" id="19168260"/>
<feature type="compositionally biased region" description="Low complexity" evidence="1">
    <location>
        <begin position="329"/>
        <end position="341"/>
    </location>
</feature>
<feature type="compositionally biased region" description="Low complexity" evidence="1">
    <location>
        <begin position="153"/>
        <end position="166"/>
    </location>
</feature>
<gene>
    <name evidence="2" type="ORF">A1O3_04140</name>
</gene>
<feature type="compositionally biased region" description="Basic residues" evidence="1">
    <location>
        <begin position="381"/>
        <end position="391"/>
    </location>
</feature>
<feature type="compositionally biased region" description="Pro residues" evidence="1">
    <location>
        <begin position="282"/>
        <end position="298"/>
    </location>
</feature>
<feature type="region of interest" description="Disordered" evidence="1">
    <location>
        <begin position="249"/>
        <end position="391"/>
    </location>
</feature>
<dbReference type="EMBL" id="AMGY01000003">
    <property type="protein sequence ID" value="EXJ87181.1"/>
    <property type="molecule type" value="Genomic_DNA"/>
</dbReference>
<name>W9YD42_9EURO</name>
<evidence type="ECO:0000313" key="3">
    <source>
        <dbReference type="Proteomes" id="UP000019478"/>
    </source>
</evidence>
<evidence type="ECO:0000313" key="2">
    <source>
        <dbReference type="EMBL" id="EXJ87181.1"/>
    </source>
</evidence>
<dbReference type="AlphaFoldDB" id="W9YD42"/>
<feature type="compositionally biased region" description="Low complexity" evidence="1">
    <location>
        <begin position="363"/>
        <end position="376"/>
    </location>
</feature>
<comment type="caution">
    <text evidence="2">The sequence shown here is derived from an EMBL/GenBank/DDBJ whole genome shotgun (WGS) entry which is preliminary data.</text>
</comment>
<feature type="region of interest" description="Disordered" evidence="1">
    <location>
        <begin position="101"/>
        <end position="168"/>
    </location>
</feature>
<feature type="compositionally biased region" description="Pro residues" evidence="1">
    <location>
        <begin position="208"/>
        <end position="222"/>
    </location>
</feature>
<reference evidence="2 3" key="1">
    <citation type="submission" date="2013-03" db="EMBL/GenBank/DDBJ databases">
        <title>The Genome Sequence of Capronia epimyces CBS 606.96.</title>
        <authorList>
            <consortium name="The Broad Institute Genomics Platform"/>
            <person name="Cuomo C."/>
            <person name="de Hoog S."/>
            <person name="Gorbushina A."/>
            <person name="Walker B."/>
            <person name="Young S.K."/>
            <person name="Zeng Q."/>
            <person name="Gargeya S."/>
            <person name="Fitzgerald M."/>
            <person name="Haas B."/>
            <person name="Abouelleil A."/>
            <person name="Allen A.W."/>
            <person name="Alvarado L."/>
            <person name="Arachchi H.M."/>
            <person name="Berlin A.M."/>
            <person name="Chapman S.B."/>
            <person name="Gainer-Dewar J."/>
            <person name="Goldberg J."/>
            <person name="Griggs A."/>
            <person name="Gujja S."/>
            <person name="Hansen M."/>
            <person name="Howarth C."/>
            <person name="Imamovic A."/>
            <person name="Ireland A."/>
            <person name="Larimer J."/>
            <person name="McCowan C."/>
            <person name="Murphy C."/>
            <person name="Pearson M."/>
            <person name="Poon T.W."/>
            <person name="Priest M."/>
            <person name="Roberts A."/>
            <person name="Saif S."/>
            <person name="Shea T."/>
            <person name="Sisk P."/>
            <person name="Sykes S."/>
            <person name="Wortman J."/>
            <person name="Nusbaum C."/>
            <person name="Birren B."/>
        </authorList>
    </citation>
    <scope>NUCLEOTIDE SEQUENCE [LARGE SCALE GENOMIC DNA]</scope>
    <source>
        <strain evidence="2 3">CBS 606.96</strain>
    </source>
</reference>
<proteinExistence type="predicted"/>
<dbReference type="RefSeq" id="XP_007732460.1">
    <property type="nucleotide sequence ID" value="XM_007734270.1"/>
</dbReference>
<protein>
    <submittedName>
        <fullName evidence="2">Uncharacterized protein</fullName>
    </submittedName>
</protein>
<organism evidence="2 3">
    <name type="scientific">Capronia epimyces CBS 606.96</name>
    <dbReference type="NCBI Taxonomy" id="1182542"/>
    <lineage>
        <taxon>Eukaryota</taxon>
        <taxon>Fungi</taxon>
        <taxon>Dikarya</taxon>
        <taxon>Ascomycota</taxon>
        <taxon>Pezizomycotina</taxon>
        <taxon>Eurotiomycetes</taxon>
        <taxon>Chaetothyriomycetidae</taxon>
        <taxon>Chaetothyriales</taxon>
        <taxon>Herpotrichiellaceae</taxon>
        <taxon>Capronia</taxon>
    </lineage>
</organism>
<feature type="compositionally biased region" description="Polar residues" evidence="1">
    <location>
        <begin position="126"/>
        <end position="140"/>
    </location>
</feature>